<evidence type="ECO:0000313" key="3">
    <source>
        <dbReference type="EMBL" id="EDM28625.1"/>
    </source>
</evidence>
<dbReference type="RefSeq" id="WP_007277506.1">
    <property type="nucleotide sequence ID" value="NZ_ABCK01000004.1"/>
</dbReference>
<dbReference type="Pfam" id="PF13229">
    <property type="entry name" value="Beta_helix"/>
    <property type="match status" value="1"/>
</dbReference>
<dbReference type="InterPro" id="IPR011050">
    <property type="entry name" value="Pectin_lyase_fold/virulence"/>
</dbReference>
<dbReference type="eggNOG" id="COG3420">
    <property type="taxonomic scope" value="Bacteria"/>
</dbReference>
<dbReference type="STRING" id="313628.LNTAR_08649"/>
<comment type="caution">
    <text evidence="3">The sequence shown here is derived from an EMBL/GenBank/DDBJ whole genome shotgun (WGS) entry which is preliminary data.</text>
</comment>
<dbReference type="InterPro" id="IPR006626">
    <property type="entry name" value="PbH1"/>
</dbReference>
<keyword evidence="1" id="KW-0732">Signal</keyword>
<feature type="chain" id="PRO_5002694397" description="Right handed beta helix domain-containing protein" evidence="1">
    <location>
        <begin position="25"/>
        <end position="758"/>
    </location>
</feature>
<proteinExistence type="predicted"/>
<gene>
    <name evidence="3" type="ORF">LNTAR_08649</name>
</gene>
<reference evidence="3 4" key="1">
    <citation type="journal article" date="2010" name="J. Bacteriol.">
        <title>Genome sequence of Lentisphaera araneosa HTCC2155T, the type species of the order Lentisphaerales in the phylum Lentisphaerae.</title>
        <authorList>
            <person name="Thrash J.C."/>
            <person name="Cho J.C."/>
            <person name="Vergin K.L."/>
            <person name="Morris R.M."/>
            <person name="Giovannoni S.J."/>
        </authorList>
    </citation>
    <scope>NUCLEOTIDE SEQUENCE [LARGE SCALE GENOMIC DNA]</scope>
    <source>
        <strain evidence="3 4">HTCC2155</strain>
    </source>
</reference>
<dbReference type="SUPFAM" id="SSF51126">
    <property type="entry name" value="Pectin lyase-like"/>
    <property type="match status" value="1"/>
</dbReference>
<dbReference type="AlphaFoldDB" id="A6DHX1"/>
<feature type="signal peptide" evidence="1">
    <location>
        <begin position="1"/>
        <end position="24"/>
    </location>
</feature>
<evidence type="ECO:0000259" key="2">
    <source>
        <dbReference type="Pfam" id="PF13229"/>
    </source>
</evidence>
<dbReference type="SMART" id="SM00710">
    <property type="entry name" value="PbH1"/>
    <property type="match status" value="6"/>
</dbReference>
<keyword evidence="4" id="KW-1185">Reference proteome</keyword>
<feature type="domain" description="Right handed beta helix" evidence="2">
    <location>
        <begin position="357"/>
        <end position="555"/>
    </location>
</feature>
<dbReference type="PANTHER" id="PTHR36453:SF1">
    <property type="entry name" value="RIGHT HANDED BETA HELIX DOMAIN-CONTAINING PROTEIN"/>
    <property type="match status" value="1"/>
</dbReference>
<accession>A6DHX1</accession>
<dbReference type="InterPro" id="IPR012334">
    <property type="entry name" value="Pectin_lyas_fold"/>
</dbReference>
<dbReference type="OrthoDB" id="9808066at2"/>
<dbReference type="Gene3D" id="2.160.20.10">
    <property type="entry name" value="Single-stranded right-handed beta-helix, Pectin lyase-like"/>
    <property type="match status" value="3"/>
</dbReference>
<organism evidence="3 4">
    <name type="scientific">Lentisphaera araneosa HTCC2155</name>
    <dbReference type="NCBI Taxonomy" id="313628"/>
    <lineage>
        <taxon>Bacteria</taxon>
        <taxon>Pseudomonadati</taxon>
        <taxon>Lentisphaerota</taxon>
        <taxon>Lentisphaeria</taxon>
        <taxon>Lentisphaerales</taxon>
        <taxon>Lentisphaeraceae</taxon>
        <taxon>Lentisphaera</taxon>
    </lineage>
</organism>
<sequence>MTKSKLNRLAFGLMGLGLSIGLQAKDYFISPQGSDSNPGTLAKPFASLEQARDSIRSLSLQEKQEDINVYLRGGHYKLSKTFVLNTQDSALDGFKTTYAAYKNEVPVLSSATAISAWKKASNIPHLNKKAQGKVWVADIPAGIKNPRVLFDGDVWQPRSNSESFLGEPYDHERADSLGPLHEKDLWTCKKVPWDAKYDHIFRQWENVEDIECALVPVPWTMSLIQLKEINVKERYLTMTFHANAAAYGKKNFCTNWLENSVDFISEPGNWATNTKTGKVYYWPKGDKPGKMTFPSLDVLVKVEGDIDYEGPVDTPVRNIAFKGITFKHAKRGDWYKDRKGWGIQHDWDTFDFDNALVRFRGTENCDVSECHFTATGGSALRLDLHAQNNDINNNLISYTGHMGILLCGYGPGTKDVNRNNLIRNNIIHHVGEIIWNGHGIFAWQSGNNKIINNTIHDVPRKGIGLCGVRCQMFMAPEKWWDEGCQTIRWHEIKDFLGEDLNLNDNRVYAERCAPFLHARNNLVEDNLIINALRRLNDGSALNISGAGKGNIVRHNMVRDLVRHNLVGIRTDDWQRDTLIMNNIVMNNVHGRAFVLKDRNNFINNIVYNVGQMITNRPYPKQESFVDAQFIRNIVVDAKRYGGILEESTFKDNVYFFADAEKGIARHKKKGANDESLIADPLFADPANGDFTLSPDSPALKLGFKPFDTRRESFGIRKDSYPARLMELDSDKDLNLIHDPAGKMIQTKNPHKPTDIKKK</sequence>
<protein>
    <recommendedName>
        <fullName evidence="2">Right handed beta helix domain-containing protein</fullName>
    </recommendedName>
</protein>
<dbReference type="InterPro" id="IPR039448">
    <property type="entry name" value="Beta_helix"/>
</dbReference>
<dbReference type="EMBL" id="ABCK01000004">
    <property type="protein sequence ID" value="EDM28625.1"/>
    <property type="molecule type" value="Genomic_DNA"/>
</dbReference>
<dbReference type="PANTHER" id="PTHR36453">
    <property type="entry name" value="SECRETED PROTEIN-RELATED"/>
    <property type="match status" value="1"/>
</dbReference>
<evidence type="ECO:0000313" key="4">
    <source>
        <dbReference type="Proteomes" id="UP000004947"/>
    </source>
</evidence>
<dbReference type="Proteomes" id="UP000004947">
    <property type="component" value="Unassembled WGS sequence"/>
</dbReference>
<name>A6DHX1_9BACT</name>
<evidence type="ECO:0000256" key="1">
    <source>
        <dbReference type="SAM" id="SignalP"/>
    </source>
</evidence>